<dbReference type="PANTHER" id="PTHR11717">
    <property type="entry name" value="LOW MOLECULAR WEIGHT PROTEIN TYROSINE PHOSPHATASE"/>
    <property type="match status" value="1"/>
</dbReference>
<evidence type="ECO:0000259" key="5">
    <source>
        <dbReference type="SMART" id="SM00226"/>
    </source>
</evidence>
<dbReference type="SMART" id="SM00226">
    <property type="entry name" value="LMWPc"/>
    <property type="match status" value="1"/>
</dbReference>
<keyword evidence="3" id="KW-0378">Hydrolase</keyword>
<evidence type="ECO:0000313" key="7">
    <source>
        <dbReference type="Proteomes" id="UP001203423"/>
    </source>
</evidence>
<dbReference type="PANTHER" id="PTHR11717:SF7">
    <property type="entry name" value="LOW MOLECULAR WEIGHT PHOSPHOTYROSINE PROTEIN PHOSPHATASE"/>
    <property type="match status" value="1"/>
</dbReference>
<dbReference type="EC" id="3.1.3.48" evidence="2"/>
<dbReference type="PRINTS" id="PR00719">
    <property type="entry name" value="LMWPTPASE"/>
</dbReference>
<evidence type="ECO:0000256" key="3">
    <source>
        <dbReference type="ARBA" id="ARBA00022801"/>
    </source>
</evidence>
<dbReference type="Proteomes" id="UP001203423">
    <property type="component" value="Unassembled WGS sequence"/>
</dbReference>
<sequence length="161" mass="18031">MTLPKGKMMIKSILLVCMGNICRSPTAEAIFKVKMAASGIKVFIDSAGTLAYHQGSLPDHRSVIAGNKRGYVFDNMIARQIIEQDFEQFDLILAADENNLADLRTTCPQRYQDKLKLMMAFSSLDDKNVPDPYYGQGDGFEGVINLLEESAEQWIQFLLSE</sequence>
<organism evidence="6 7">
    <name type="scientific">Shewanella surugensis</name>
    <dbReference type="NCBI Taxonomy" id="212020"/>
    <lineage>
        <taxon>Bacteria</taxon>
        <taxon>Pseudomonadati</taxon>
        <taxon>Pseudomonadota</taxon>
        <taxon>Gammaproteobacteria</taxon>
        <taxon>Alteromonadales</taxon>
        <taxon>Shewanellaceae</taxon>
        <taxon>Shewanella</taxon>
    </lineage>
</organism>
<dbReference type="CDD" id="cd16343">
    <property type="entry name" value="LMWPTP"/>
    <property type="match status" value="1"/>
</dbReference>
<comment type="similarity">
    <text evidence="1">Belongs to the low molecular weight phosphotyrosine protein phosphatase family.</text>
</comment>
<dbReference type="RefSeq" id="WP_248939462.1">
    <property type="nucleotide sequence ID" value="NZ_JAKIKS010000019.1"/>
</dbReference>
<dbReference type="InterPro" id="IPR023485">
    <property type="entry name" value="Ptyr_pPase"/>
</dbReference>
<dbReference type="SUPFAM" id="SSF52788">
    <property type="entry name" value="Phosphotyrosine protein phosphatases I"/>
    <property type="match status" value="1"/>
</dbReference>
<evidence type="ECO:0000256" key="4">
    <source>
        <dbReference type="ARBA" id="ARBA00022912"/>
    </source>
</evidence>
<evidence type="ECO:0000256" key="2">
    <source>
        <dbReference type="ARBA" id="ARBA00013064"/>
    </source>
</evidence>
<protein>
    <recommendedName>
        <fullName evidence="2">protein-tyrosine-phosphatase</fullName>
        <ecNumber evidence="2">3.1.3.48</ecNumber>
    </recommendedName>
</protein>
<dbReference type="InterPro" id="IPR050438">
    <property type="entry name" value="LMW_PTPase"/>
</dbReference>
<gene>
    <name evidence="6" type="ORF">L2764_06740</name>
</gene>
<dbReference type="InterPro" id="IPR017867">
    <property type="entry name" value="Tyr_phospatase_low_mol_wt"/>
</dbReference>
<dbReference type="Pfam" id="PF01451">
    <property type="entry name" value="LMWPc"/>
    <property type="match status" value="1"/>
</dbReference>
<evidence type="ECO:0000256" key="1">
    <source>
        <dbReference type="ARBA" id="ARBA00011063"/>
    </source>
</evidence>
<dbReference type="Gene3D" id="3.40.50.2300">
    <property type="match status" value="1"/>
</dbReference>
<reference evidence="6 7" key="1">
    <citation type="submission" date="2022-01" db="EMBL/GenBank/DDBJ databases">
        <title>Whole genome-based taxonomy of the Shewanellaceae.</title>
        <authorList>
            <person name="Martin-Rodriguez A.J."/>
        </authorList>
    </citation>
    <scope>NUCLEOTIDE SEQUENCE [LARGE SCALE GENOMIC DNA]</scope>
    <source>
        <strain evidence="6 7">DSM 17177</strain>
    </source>
</reference>
<proteinExistence type="inferred from homology"/>
<feature type="domain" description="Phosphotyrosine protein phosphatase I" evidence="5">
    <location>
        <begin position="11"/>
        <end position="157"/>
    </location>
</feature>
<comment type="caution">
    <text evidence="6">The sequence shown here is derived from an EMBL/GenBank/DDBJ whole genome shotgun (WGS) entry which is preliminary data.</text>
</comment>
<keyword evidence="4" id="KW-0904">Protein phosphatase</keyword>
<dbReference type="EMBL" id="JAKIKS010000019">
    <property type="protein sequence ID" value="MCL1124180.1"/>
    <property type="molecule type" value="Genomic_DNA"/>
</dbReference>
<evidence type="ECO:0000313" key="6">
    <source>
        <dbReference type="EMBL" id="MCL1124180.1"/>
    </source>
</evidence>
<name>A0ABT0L9Z4_9GAMM</name>
<accession>A0ABT0L9Z4</accession>
<dbReference type="InterPro" id="IPR036196">
    <property type="entry name" value="Ptyr_pPase_sf"/>
</dbReference>
<keyword evidence="7" id="KW-1185">Reference proteome</keyword>